<sequence>MGKHDKTIEKLLRRPPPADLRWADMAALLVSMGFQEVQGSGSRCRFFHAGSQRVISLHKPHPQPEMDKAAVAQVRDFLIELNFIQ</sequence>
<protein>
    <submittedName>
        <fullName evidence="1">HicA-like toxin of HicAB toxin-antitoxin system</fullName>
    </submittedName>
</protein>
<evidence type="ECO:0000313" key="1">
    <source>
        <dbReference type="EMBL" id="TCU91600.1"/>
    </source>
</evidence>
<organism evidence="1 2">
    <name type="scientific">Roseateles saccharophilus</name>
    <name type="common">Pseudomonas saccharophila</name>
    <dbReference type="NCBI Taxonomy" id="304"/>
    <lineage>
        <taxon>Bacteria</taxon>
        <taxon>Pseudomonadati</taxon>
        <taxon>Pseudomonadota</taxon>
        <taxon>Betaproteobacteria</taxon>
        <taxon>Burkholderiales</taxon>
        <taxon>Sphaerotilaceae</taxon>
        <taxon>Roseateles</taxon>
    </lineage>
</organism>
<dbReference type="RefSeq" id="WP_132574425.1">
    <property type="nucleotide sequence ID" value="NZ_CBCSGL010000021.1"/>
</dbReference>
<dbReference type="Proteomes" id="UP000295110">
    <property type="component" value="Unassembled WGS sequence"/>
</dbReference>
<comment type="caution">
    <text evidence="1">The sequence shown here is derived from an EMBL/GenBank/DDBJ whole genome shotgun (WGS) entry which is preliminary data.</text>
</comment>
<dbReference type="EMBL" id="SMBU01000025">
    <property type="protein sequence ID" value="TCU91600.1"/>
    <property type="molecule type" value="Genomic_DNA"/>
</dbReference>
<dbReference type="GO" id="GO:0003729">
    <property type="term" value="F:mRNA binding"/>
    <property type="evidence" value="ECO:0007669"/>
    <property type="project" value="InterPro"/>
</dbReference>
<dbReference type="InterPro" id="IPR012933">
    <property type="entry name" value="HicA_mRNA_interferase"/>
</dbReference>
<name>A0A4R3UM68_ROSSA</name>
<evidence type="ECO:0000313" key="2">
    <source>
        <dbReference type="Proteomes" id="UP000295110"/>
    </source>
</evidence>
<reference evidence="1 2" key="1">
    <citation type="submission" date="2019-03" db="EMBL/GenBank/DDBJ databases">
        <title>Genomic Encyclopedia of Type Strains, Phase IV (KMG-IV): sequencing the most valuable type-strain genomes for metagenomic binning, comparative biology and taxonomic classification.</title>
        <authorList>
            <person name="Goeker M."/>
        </authorList>
    </citation>
    <scope>NUCLEOTIDE SEQUENCE [LARGE SCALE GENOMIC DNA]</scope>
    <source>
        <strain evidence="1 2">DSM 654</strain>
    </source>
</reference>
<keyword evidence="2" id="KW-1185">Reference proteome</keyword>
<dbReference type="Pfam" id="PF07927">
    <property type="entry name" value="HicA_toxin"/>
    <property type="match status" value="1"/>
</dbReference>
<gene>
    <name evidence="1" type="ORF">EV671_102579</name>
</gene>
<dbReference type="OrthoDB" id="73001at2"/>
<accession>A0A4R3UM68</accession>
<proteinExistence type="predicted"/>
<dbReference type="AlphaFoldDB" id="A0A4R3UM68"/>